<keyword evidence="2" id="KW-1185">Reference proteome</keyword>
<name>A0ABD2NEX4_9CUCU</name>
<protein>
    <submittedName>
        <fullName evidence="1">Uncharacterized protein</fullName>
    </submittedName>
</protein>
<sequence>MLRSEQSKKLINGLFIGLAHLSERLQFDPIKEKQKIEDLYSFIKKLTEAAANNRIKTYCRASLIFLQKNIVLFKDYIFNDHKFWHSTLIKWLSFEQLRRKFHLKLF</sequence>
<accession>A0ABD2NEX4</accession>
<dbReference type="AlphaFoldDB" id="A0ABD2NEX4"/>
<evidence type="ECO:0000313" key="2">
    <source>
        <dbReference type="Proteomes" id="UP001516400"/>
    </source>
</evidence>
<gene>
    <name evidence="1" type="ORF">HHI36_012143</name>
</gene>
<proteinExistence type="predicted"/>
<evidence type="ECO:0000313" key="1">
    <source>
        <dbReference type="EMBL" id="KAL3276776.1"/>
    </source>
</evidence>
<dbReference type="EMBL" id="JABFTP020000103">
    <property type="protein sequence ID" value="KAL3276776.1"/>
    <property type="molecule type" value="Genomic_DNA"/>
</dbReference>
<organism evidence="1 2">
    <name type="scientific">Cryptolaemus montrouzieri</name>
    <dbReference type="NCBI Taxonomy" id="559131"/>
    <lineage>
        <taxon>Eukaryota</taxon>
        <taxon>Metazoa</taxon>
        <taxon>Ecdysozoa</taxon>
        <taxon>Arthropoda</taxon>
        <taxon>Hexapoda</taxon>
        <taxon>Insecta</taxon>
        <taxon>Pterygota</taxon>
        <taxon>Neoptera</taxon>
        <taxon>Endopterygota</taxon>
        <taxon>Coleoptera</taxon>
        <taxon>Polyphaga</taxon>
        <taxon>Cucujiformia</taxon>
        <taxon>Coccinelloidea</taxon>
        <taxon>Coccinellidae</taxon>
        <taxon>Scymninae</taxon>
        <taxon>Scymnini</taxon>
        <taxon>Cryptolaemus</taxon>
    </lineage>
</organism>
<reference evidence="1 2" key="1">
    <citation type="journal article" date="2021" name="BMC Biol.">
        <title>Horizontally acquired antibacterial genes associated with adaptive radiation of ladybird beetles.</title>
        <authorList>
            <person name="Li H.S."/>
            <person name="Tang X.F."/>
            <person name="Huang Y.H."/>
            <person name="Xu Z.Y."/>
            <person name="Chen M.L."/>
            <person name="Du X.Y."/>
            <person name="Qiu B.Y."/>
            <person name="Chen P.T."/>
            <person name="Zhang W."/>
            <person name="Slipinski A."/>
            <person name="Escalona H.E."/>
            <person name="Waterhouse R.M."/>
            <person name="Zwick A."/>
            <person name="Pang H."/>
        </authorList>
    </citation>
    <scope>NUCLEOTIDE SEQUENCE [LARGE SCALE GENOMIC DNA]</scope>
    <source>
        <strain evidence="1">SYSU2018</strain>
    </source>
</reference>
<dbReference type="Proteomes" id="UP001516400">
    <property type="component" value="Unassembled WGS sequence"/>
</dbReference>
<comment type="caution">
    <text evidence="1">The sequence shown here is derived from an EMBL/GenBank/DDBJ whole genome shotgun (WGS) entry which is preliminary data.</text>
</comment>